<name>A0ABN3PH18_9MICO</name>
<feature type="transmembrane region" description="Helical" evidence="1">
    <location>
        <begin position="39"/>
        <end position="56"/>
    </location>
</feature>
<comment type="caution">
    <text evidence="3">The sequence shown here is derived from an EMBL/GenBank/DDBJ whole genome shotgun (WGS) entry which is preliminary data.</text>
</comment>
<sequence length="187" mass="19801">MNRTPSPASRRDVQGLRALAVLAVVGAHAAGWPRGVFVGVDVFFVISGFLITGLLLREVETTGRVRLARFYGQAEAAGYEVPGRIVHLAPPPEGADLARCYSPLTSPYDCASAVSPTWQQMEAFAERAAAASGDHAISSLPFSCWEGVCPAFAGTLPVKYDQTHLSVPFAEHIAPILRAELAAAGLL</sequence>
<dbReference type="Proteomes" id="UP001500274">
    <property type="component" value="Unassembled WGS sequence"/>
</dbReference>
<reference evidence="3 4" key="1">
    <citation type="journal article" date="2019" name="Int. J. Syst. Evol. Microbiol.">
        <title>The Global Catalogue of Microorganisms (GCM) 10K type strain sequencing project: providing services to taxonomists for standard genome sequencing and annotation.</title>
        <authorList>
            <consortium name="The Broad Institute Genomics Platform"/>
            <consortium name="The Broad Institute Genome Sequencing Center for Infectious Disease"/>
            <person name="Wu L."/>
            <person name="Ma J."/>
        </authorList>
    </citation>
    <scope>NUCLEOTIDE SEQUENCE [LARGE SCALE GENOMIC DNA]</scope>
    <source>
        <strain evidence="3 4">JCM 16365</strain>
    </source>
</reference>
<dbReference type="EMBL" id="BAAARI010000013">
    <property type="protein sequence ID" value="GAA2581699.1"/>
    <property type="molecule type" value="Genomic_DNA"/>
</dbReference>
<evidence type="ECO:0000313" key="4">
    <source>
        <dbReference type="Proteomes" id="UP001500274"/>
    </source>
</evidence>
<keyword evidence="1" id="KW-1133">Transmembrane helix</keyword>
<protein>
    <recommendedName>
        <fullName evidence="2">SGNH domain-containing protein</fullName>
    </recommendedName>
</protein>
<feature type="domain" description="SGNH" evidence="2">
    <location>
        <begin position="84"/>
        <end position="178"/>
    </location>
</feature>
<keyword evidence="1" id="KW-0812">Transmembrane</keyword>
<keyword evidence="4" id="KW-1185">Reference proteome</keyword>
<dbReference type="Pfam" id="PF19040">
    <property type="entry name" value="SGNH"/>
    <property type="match status" value="1"/>
</dbReference>
<dbReference type="InterPro" id="IPR050879">
    <property type="entry name" value="Acyltransferase_3"/>
</dbReference>
<accession>A0ABN3PH18</accession>
<gene>
    <name evidence="3" type="ORF">GCM10009862_21030</name>
</gene>
<organism evidence="3 4">
    <name type="scientific">Microbacterium binotii</name>
    <dbReference type="NCBI Taxonomy" id="462710"/>
    <lineage>
        <taxon>Bacteria</taxon>
        <taxon>Bacillati</taxon>
        <taxon>Actinomycetota</taxon>
        <taxon>Actinomycetes</taxon>
        <taxon>Micrococcales</taxon>
        <taxon>Microbacteriaceae</taxon>
        <taxon>Microbacterium</taxon>
    </lineage>
</organism>
<dbReference type="PANTHER" id="PTHR23028:SF53">
    <property type="entry name" value="ACYL_TRANSF_3 DOMAIN-CONTAINING PROTEIN"/>
    <property type="match status" value="1"/>
</dbReference>
<dbReference type="PANTHER" id="PTHR23028">
    <property type="entry name" value="ACETYLTRANSFERASE"/>
    <property type="match status" value="1"/>
</dbReference>
<proteinExistence type="predicted"/>
<evidence type="ECO:0000259" key="2">
    <source>
        <dbReference type="Pfam" id="PF19040"/>
    </source>
</evidence>
<dbReference type="InterPro" id="IPR043968">
    <property type="entry name" value="SGNH"/>
</dbReference>
<evidence type="ECO:0000256" key="1">
    <source>
        <dbReference type="SAM" id="Phobius"/>
    </source>
</evidence>
<keyword evidence="1" id="KW-0472">Membrane</keyword>
<evidence type="ECO:0000313" key="3">
    <source>
        <dbReference type="EMBL" id="GAA2581699.1"/>
    </source>
</evidence>